<feature type="transmembrane region" description="Helical" evidence="1">
    <location>
        <begin position="168"/>
        <end position="189"/>
    </location>
</feature>
<dbReference type="PANTHER" id="PTHR36840">
    <property type="entry name" value="BLL5714 PROTEIN"/>
    <property type="match status" value="1"/>
</dbReference>
<feature type="transmembrane region" description="Helical" evidence="1">
    <location>
        <begin position="210"/>
        <end position="230"/>
    </location>
</feature>
<feature type="transmembrane region" description="Helical" evidence="1">
    <location>
        <begin position="52"/>
        <end position="73"/>
    </location>
</feature>
<organism evidence="2 3">
    <name type="scientific">Plastoroseomonas arctica</name>
    <dbReference type="NCBI Taxonomy" id="1509237"/>
    <lineage>
        <taxon>Bacteria</taxon>
        <taxon>Pseudomonadati</taxon>
        <taxon>Pseudomonadota</taxon>
        <taxon>Alphaproteobacteria</taxon>
        <taxon>Acetobacterales</taxon>
        <taxon>Acetobacteraceae</taxon>
        <taxon>Plastoroseomonas</taxon>
    </lineage>
</organism>
<feature type="transmembrane region" description="Helical" evidence="1">
    <location>
        <begin position="310"/>
        <end position="328"/>
    </location>
</feature>
<gene>
    <name evidence="2" type="ORF">GXW79_17490</name>
</gene>
<feature type="transmembrane region" description="Helical" evidence="1">
    <location>
        <begin position="85"/>
        <end position="107"/>
    </location>
</feature>
<dbReference type="Pfam" id="PF06772">
    <property type="entry name" value="LtrA"/>
    <property type="match status" value="1"/>
</dbReference>
<feature type="transmembrane region" description="Helical" evidence="1">
    <location>
        <begin position="143"/>
        <end position="162"/>
    </location>
</feature>
<name>A0AAF1KUS1_9PROT</name>
<keyword evidence="1" id="KW-1133">Transmembrane helix</keyword>
<evidence type="ECO:0000313" key="3">
    <source>
        <dbReference type="Proteomes" id="UP001196068"/>
    </source>
</evidence>
<accession>A0AAF1KUS1</accession>
<feature type="transmembrane region" description="Helical" evidence="1">
    <location>
        <begin position="21"/>
        <end position="40"/>
    </location>
</feature>
<feature type="transmembrane region" description="Helical" evidence="1">
    <location>
        <begin position="236"/>
        <end position="257"/>
    </location>
</feature>
<dbReference type="InterPro" id="IPR010640">
    <property type="entry name" value="Low_temperature_requirement_A"/>
</dbReference>
<keyword evidence="1" id="KW-0472">Membrane</keyword>
<dbReference type="EMBL" id="JAAEDH010000023">
    <property type="protein sequence ID" value="MBR0656877.1"/>
    <property type="molecule type" value="Genomic_DNA"/>
</dbReference>
<keyword evidence="3" id="KW-1185">Reference proteome</keyword>
<dbReference type="AlphaFoldDB" id="A0AAF1KUS1"/>
<feature type="transmembrane region" description="Helical" evidence="1">
    <location>
        <begin position="349"/>
        <end position="381"/>
    </location>
</feature>
<dbReference type="Proteomes" id="UP001196068">
    <property type="component" value="Unassembled WGS sequence"/>
</dbReference>
<reference evidence="2" key="1">
    <citation type="submission" date="2020-01" db="EMBL/GenBank/DDBJ databases">
        <authorList>
            <person name="Rat A."/>
        </authorList>
    </citation>
    <scope>NUCLEOTIDE SEQUENCE</scope>
    <source>
        <strain evidence="2">LMG 28251</strain>
    </source>
</reference>
<feature type="transmembrane region" description="Helical" evidence="1">
    <location>
        <begin position="113"/>
        <end position="131"/>
    </location>
</feature>
<keyword evidence="1" id="KW-0812">Transmembrane</keyword>
<feature type="transmembrane region" description="Helical" evidence="1">
    <location>
        <begin position="284"/>
        <end position="304"/>
    </location>
</feature>
<evidence type="ECO:0000256" key="1">
    <source>
        <dbReference type="SAM" id="Phobius"/>
    </source>
</evidence>
<sequence length="391" mass="42455">MDGARGEGLLRPRGEDTHAKVGYAELFFDLVFVFAVTQLSHTLLESHSVLDVARTCLLFLAVWWVWIYTGWVTNWVDPERAATRLMLFALMGAGLVMSMSLPEAFAARGLHFALAYVGMQVGRTVFMIWAIGPHIPALRLNFVRIFAWLAFAGIFWIAGGLADAETRLTLWIVALAIEYVSPLAFFWTPGLGRSTTEDWQVEGAHLAERCALFIIIGLGESILVSGATFAKQSWDAVHSIAFATCLLGSVAMWWVYFHVGAERGTAHIVDSNDPGRIARNGYTYLHVPIVGGVVLCAVADEIVLAHPQGAVSTAAAAAIIGGPALYLAGCGLFKRMSLGWFPLSHRIGLGALVVCVGLAFFVSPLVLSVASTAALMLVAAWEYRSLKMVRR</sequence>
<dbReference type="RefSeq" id="WP_211875742.1">
    <property type="nucleotide sequence ID" value="NZ_JAAEDH010000023.1"/>
</dbReference>
<comment type="caution">
    <text evidence="2">The sequence shown here is derived from an EMBL/GenBank/DDBJ whole genome shotgun (WGS) entry which is preliminary data.</text>
</comment>
<dbReference type="PANTHER" id="PTHR36840:SF1">
    <property type="entry name" value="BLL5714 PROTEIN"/>
    <property type="match status" value="1"/>
</dbReference>
<protein>
    <submittedName>
        <fullName evidence="2">Low temperature requirement protein A</fullName>
    </submittedName>
</protein>
<evidence type="ECO:0000313" key="2">
    <source>
        <dbReference type="EMBL" id="MBR0656877.1"/>
    </source>
</evidence>
<reference evidence="2" key="2">
    <citation type="journal article" date="2021" name="Syst. Appl. Microbiol.">
        <title>Roseomonas hellenica sp. nov., isolated from roots of wild-growing Alkanna tinctoria.</title>
        <authorList>
            <person name="Rat A."/>
            <person name="Naranjo H.D."/>
            <person name="Lebbe L."/>
            <person name="Cnockaert M."/>
            <person name="Krigas N."/>
            <person name="Grigoriadou K."/>
            <person name="Maloupa E."/>
            <person name="Willems A."/>
        </authorList>
    </citation>
    <scope>NUCLEOTIDE SEQUENCE</scope>
    <source>
        <strain evidence="2">LMG 28251</strain>
    </source>
</reference>
<proteinExistence type="predicted"/>